<dbReference type="AlphaFoldDB" id="A0A0F9AM22"/>
<name>A0A0F9AM22_9ZZZZ</name>
<evidence type="ECO:0000313" key="1">
    <source>
        <dbReference type="EMBL" id="KKK79519.1"/>
    </source>
</evidence>
<protein>
    <submittedName>
        <fullName evidence="1">Uncharacterized protein</fullName>
    </submittedName>
</protein>
<sequence>IFDDDIDTSEGSDSYGHIIYEKQEGIIRAWTTNRPDRKKLRDDLVYIIENSGENVIMTGIGVVNFLDYYAFEIRLRRCEA</sequence>
<dbReference type="EMBL" id="LAZR01053989">
    <property type="protein sequence ID" value="KKK79519.1"/>
    <property type="molecule type" value="Genomic_DNA"/>
</dbReference>
<gene>
    <name evidence="1" type="ORF">LCGC14_2832660</name>
</gene>
<proteinExistence type="predicted"/>
<comment type="caution">
    <text evidence="1">The sequence shown here is derived from an EMBL/GenBank/DDBJ whole genome shotgun (WGS) entry which is preliminary data.</text>
</comment>
<feature type="non-terminal residue" evidence="1">
    <location>
        <position position="1"/>
    </location>
</feature>
<organism evidence="1">
    <name type="scientific">marine sediment metagenome</name>
    <dbReference type="NCBI Taxonomy" id="412755"/>
    <lineage>
        <taxon>unclassified sequences</taxon>
        <taxon>metagenomes</taxon>
        <taxon>ecological metagenomes</taxon>
    </lineage>
</organism>
<reference evidence="1" key="1">
    <citation type="journal article" date="2015" name="Nature">
        <title>Complex archaea that bridge the gap between prokaryotes and eukaryotes.</title>
        <authorList>
            <person name="Spang A."/>
            <person name="Saw J.H."/>
            <person name="Jorgensen S.L."/>
            <person name="Zaremba-Niedzwiedzka K."/>
            <person name="Martijn J."/>
            <person name="Lind A.E."/>
            <person name="van Eijk R."/>
            <person name="Schleper C."/>
            <person name="Guy L."/>
            <person name="Ettema T.J."/>
        </authorList>
    </citation>
    <scope>NUCLEOTIDE SEQUENCE</scope>
</reference>
<accession>A0A0F9AM22</accession>